<dbReference type="PANTHER" id="PTHR10291:SF0">
    <property type="entry name" value="DEHYDRODOLICHYL DIPHOSPHATE SYNTHASE 2"/>
    <property type="match status" value="1"/>
</dbReference>
<dbReference type="InterPro" id="IPR001441">
    <property type="entry name" value="UPP_synth-like"/>
</dbReference>
<feature type="binding site" evidence="2">
    <location>
        <position position="39"/>
    </location>
    <ligand>
        <name>substrate</name>
    </ligand>
</feature>
<reference evidence="3" key="1">
    <citation type="submission" date="2020-07" db="EMBL/GenBank/DDBJ databases">
        <title>Huge and variable diversity of episymbiotic CPR bacteria and DPANN archaea in groundwater ecosystems.</title>
        <authorList>
            <person name="He C.Y."/>
            <person name="Keren R."/>
            <person name="Whittaker M."/>
            <person name="Farag I.F."/>
            <person name="Doudna J."/>
            <person name="Cate J.H.D."/>
            <person name="Banfield J.F."/>
        </authorList>
    </citation>
    <scope>NUCLEOTIDE SEQUENCE</scope>
    <source>
        <strain evidence="3">NC_groundwater_1813_Pr3_B-0.1um_71_17</strain>
    </source>
</reference>
<feature type="binding site" evidence="2">
    <location>
        <position position="213"/>
    </location>
    <ligand>
        <name>Mg(2+)</name>
        <dbReference type="ChEBI" id="CHEBI:18420"/>
    </ligand>
</feature>
<feature type="active site" evidence="2">
    <location>
        <position position="26"/>
    </location>
</feature>
<dbReference type="EC" id="2.5.1.-" evidence="2"/>
<dbReference type="Gene3D" id="3.40.1180.10">
    <property type="entry name" value="Decaprenyl diphosphate synthase-like"/>
    <property type="match status" value="1"/>
</dbReference>
<evidence type="ECO:0000313" key="4">
    <source>
        <dbReference type="Proteomes" id="UP000696931"/>
    </source>
</evidence>
<comment type="similarity">
    <text evidence="2">Belongs to the UPP synthase family.</text>
</comment>
<dbReference type="AlphaFoldDB" id="A0A933SCQ9"/>
<evidence type="ECO:0000313" key="3">
    <source>
        <dbReference type="EMBL" id="MBI5168875.1"/>
    </source>
</evidence>
<name>A0A933SCQ9_UNCEI</name>
<comment type="subunit">
    <text evidence="2">Homodimer.</text>
</comment>
<dbReference type="HAMAP" id="MF_01139">
    <property type="entry name" value="ISPT"/>
    <property type="match status" value="1"/>
</dbReference>
<comment type="caution">
    <text evidence="3">The sequence shown here is derived from an EMBL/GenBank/DDBJ whole genome shotgun (WGS) entry which is preliminary data.</text>
</comment>
<dbReference type="Pfam" id="PF01255">
    <property type="entry name" value="Prenyltransf"/>
    <property type="match status" value="1"/>
</dbReference>
<feature type="binding site" evidence="2">
    <location>
        <position position="77"/>
    </location>
    <ligand>
        <name>substrate</name>
    </ligand>
</feature>
<dbReference type="GO" id="GO:0030145">
    <property type="term" value="F:manganese ion binding"/>
    <property type="evidence" value="ECO:0007669"/>
    <property type="project" value="TreeGrafter"/>
</dbReference>
<protein>
    <recommendedName>
        <fullName evidence="2">Isoprenyl transferase</fullName>
        <ecNumber evidence="2">2.5.1.-</ecNumber>
    </recommendedName>
</protein>
<dbReference type="EMBL" id="JACRIW010000038">
    <property type="protein sequence ID" value="MBI5168875.1"/>
    <property type="molecule type" value="Genomic_DNA"/>
</dbReference>
<dbReference type="NCBIfam" id="NF011405">
    <property type="entry name" value="PRK14830.1"/>
    <property type="match status" value="1"/>
</dbReference>
<evidence type="ECO:0000256" key="2">
    <source>
        <dbReference type="HAMAP-Rule" id="MF_01139"/>
    </source>
</evidence>
<feature type="binding site" evidence="2">
    <location>
        <begin position="71"/>
        <end position="73"/>
    </location>
    <ligand>
        <name>substrate</name>
    </ligand>
</feature>
<dbReference type="FunFam" id="3.40.1180.10:FF:000001">
    <property type="entry name" value="(2E,6E)-farnesyl-diphosphate-specific ditrans,polycis-undecaprenyl-diphosphate synthase"/>
    <property type="match status" value="1"/>
</dbReference>
<accession>A0A933SCQ9</accession>
<evidence type="ECO:0000256" key="1">
    <source>
        <dbReference type="ARBA" id="ARBA00022679"/>
    </source>
</evidence>
<dbReference type="GO" id="GO:0008834">
    <property type="term" value="F:ditrans,polycis-undecaprenyl-diphosphate synthase [(2E,6E)-farnesyl-diphosphate specific] activity"/>
    <property type="evidence" value="ECO:0007669"/>
    <property type="project" value="TreeGrafter"/>
</dbReference>
<organism evidence="3 4">
    <name type="scientific">Eiseniibacteriota bacterium</name>
    <dbReference type="NCBI Taxonomy" id="2212470"/>
    <lineage>
        <taxon>Bacteria</taxon>
        <taxon>Candidatus Eiseniibacteriota</taxon>
    </lineage>
</organism>
<dbReference type="Proteomes" id="UP000696931">
    <property type="component" value="Unassembled WGS sequence"/>
</dbReference>
<feature type="binding site" evidence="2">
    <location>
        <position position="43"/>
    </location>
    <ligand>
        <name>substrate</name>
    </ligand>
</feature>
<dbReference type="InterPro" id="IPR018520">
    <property type="entry name" value="UPP_synth-like_CS"/>
</dbReference>
<comment type="cofactor">
    <cofactor evidence="2">
        <name>Mg(2+)</name>
        <dbReference type="ChEBI" id="CHEBI:18420"/>
    </cofactor>
    <text evidence="2">Binds 2 magnesium ions per subunit.</text>
</comment>
<sequence length="247" mass="28246">MPTRTPTQQELIAHGNIPRHVAIIMDGNGRWAKARGVPRIMGHRAGRESVREAVRACSDLGVQVLTLYTFSVENWQRPAREVNALMTILRQSLRAERKELDANNVRLNVVGRVHELPSAVREEIAATQKYLSNNTGMLMNLALSYSGRAEIVDGVKRMLKDAKEGAFDPARVDDELFASYLYTAGLPDPDLLIRTSGEMRISNFLLWQLAYTELWITDTLWPDFRRENLHRAIADYQRRDRRFGRTD</sequence>
<dbReference type="GO" id="GO:0005829">
    <property type="term" value="C:cytosol"/>
    <property type="evidence" value="ECO:0007669"/>
    <property type="project" value="TreeGrafter"/>
</dbReference>
<gene>
    <name evidence="3" type="ORF">HZA61_05280</name>
</gene>
<dbReference type="PROSITE" id="PS01066">
    <property type="entry name" value="UPP_SYNTHASE"/>
    <property type="match status" value="1"/>
</dbReference>
<feature type="active site" description="Proton acceptor" evidence="2">
    <location>
        <position position="74"/>
    </location>
</feature>
<dbReference type="CDD" id="cd00475">
    <property type="entry name" value="Cis_IPPS"/>
    <property type="match status" value="1"/>
</dbReference>
<keyword evidence="2" id="KW-0479">Metal-binding</keyword>
<feature type="binding site" evidence="2">
    <location>
        <begin position="200"/>
        <end position="202"/>
    </location>
    <ligand>
        <name>substrate</name>
    </ligand>
</feature>
<dbReference type="SUPFAM" id="SSF64005">
    <property type="entry name" value="Undecaprenyl diphosphate synthase"/>
    <property type="match status" value="1"/>
</dbReference>
<keyword evidence="2" id="KW-0460">Magnesium</keyword>
<proteinExistence type="inferred from homology"/>
<keyword evidence="1 2" id="KW-0808">Transferase</keyword>
<comment type="function">
    <text evidence="2">Catalyzes the condensation of isopentenyl diphosphate (IPP) with allylic pyrophosphates generating different type of terpenoids.</text>
</comment>
<feature type="binding site" evidence="2">
    <location>
        <position position="194"/>
    </location>
    <ligand>
        <name>substrate</name>
    </ligand>
</feature>
<dbReference type="InterPro" id="IPR036424">
    <property type="entry name" value="UPP_synth-like_sf"/>
</dbReference>
<feature type="binding site" evidence="2">
    <location>
        <position position="31"/>
    </location>
    <ligand>
        <name>substrate</name>
    </ligand>
</feature>
<feature type="binding site" evidence="2">
    <location>
        <position position="75"/>
    </location>
    <ligand>
        <name>substrate</name>
    </ligand>
</feature>
<feature type="binding site" evidence="2">
    <location>
        <begin position="27"/>
        <end position="30"/>
    </location>
    <ligand>
        <name>substrate</name>
    </ligand>
</feature>
<feature type="binding site" evidence="2">
    <location>
        <position position="26"/>
    </location>
    <ligand>
        <name>Mg(2+)</name>
        <dbReference type="ChEBI" id="CHEBI:18420"/>
    </ligand>
</feature>
<dbReference type="GO" id="GO:0000287">
    <property type="term" value="F:magnesium ion binding"/>
    <property type="evidence" value="ECO:0007669"/>
    <property type="project" value="UniProtKB-UniRule"/>
</dbReference>
<dbReference type="PANTHER" id="PTHR10291">
    <property type="entry name" value="DEHYDRODOLICHYL DIPHOSPHATE SYNTHASE FAMILY MEMBER"/>
    <property type="match status" value="1"/>
</dbReference>
<dbReference type="NCBIfam" id="TIGR00055">
    <property type="entry name" value="uppS"/>
    <property type="match status" value="1"/>
</dbReference>
<dbReference type="GO" id="GO:0016094">
    <property type="term" value="P:polyprenol biosynthetic process"/>
    <property type="evidence" value="ECO:0007669"/>
    <property type="project" value="TreeGrafter"/>
</dbReference>